<protein>
    <submittedName>
        <fullName evidence="1">Uncharacterized protein</fullName>
    </submittedName>
</protein>
<evidence type="ECO:0000313" key="1">
    <source>
        <dbReference type="EMBL" id="MFC6397057.1"/>
    </source>
</evidence>
<comment type="caution">
    <text evidence="1">The sequence shown here is derived from an EMBL/GenBank/DDBJ whole genome shotgun (WGS) entry which is preliminary data.</text>
</comment>
<dbReference type="Proteomes" id="UP001596266">
    <property type="component" value="Unassembled WGS sequence"/>
</dbReference>
<dbReference type="RefSeq" id="WP_343884746.1">
    <property type="nucleotide sequence ID" value="NZ_BAAAKI010000003.1"/>
</dbReference>
<accession>A0ABW1X1F7</accession>
<evidence type="ECO:0000313" key="2">
    <source>
        <dbReference type="Proteomes" id="UP001596266"/>
    </source>
</evidence>
<gene>
    <name evidence="1" type="ORF">ACFP57_08710</name>
</gene>
<proteinExistence type="predicted"/>
<reference evidence="2" key="1">
    <citation type="journal article" date="2019" name="Int. J. Syst. Evol. Microbiol.">
        <title>The Global Catalogue of Microorganisms (GCM) 10K type strain sequencing project: providing services to taxonomists for standard genome sequencing and annotation.</title>
        <authorList>
            <consortium name="The Broad Institute Genomics Platform"/>
            <consortium name="The Broad Institute Genome Sequencing Center for Infectious Disease"/>
            <person name="Wu L."/>
            <person name="Ma J."/>
        </authorList>
    </citation>
    <scope>NUCLEOTIDE SEQUENCE [LARGE SCALE GENOMIC DNA]</scope>
    <source>
        <strain evidence="2">CGMCC 1.15277</strain>
    </source>
</reference>
<sequence length="89" mass="10021">MNLDTAIDAWAVEHGVDPDSFTIDGDRNETYCLLELGNGDCEVFYSERGYHRSARIFVSRDAALAFLKQWLLGDPTTRKSFRAQHQGPG</sequence>
<organism evidence="1 2">
    <name type="scientific">Luteococcus sanguinis</name>
    <dbReference type="NCBI Taxonomy" id="174038"/>
    <lineage>
        <taxon>Bacteria</taxon>
        <taxon>Bacillati</taxon>
        <taxon>Actinomycetota</taxon>
        <taxon>Actinomycetes</taxon>
        <taxon>Propionibacteriales</taxon>
        <taxon>Propionibacteriaceae</taxon>
        <taxon>Luteococcus</taxon>
    </lineage>
</organism>
<keyword evidence="2" id="KW-1185">Reference proteome</keyword>
<dbReference type="EMBL" id="JBHSUA010000018">
    <property type="protein sequence ID" value="MFC6397057.1"/>
    <property type="molecule type" value="Genomic_DNA"/>
</dbReference>
<name>A0ABW1X1F7_9ACTN</name>